<feature type="compositionally biased region" description="Basic and acidic residues" evidence="1">
    <location>
        <begin position="92"/>
        <end position="109"/>
    </location>
</feature>
<dbReference type="EMBL" id="VCAU01000033">
    <property type="protein sequence ID" value="KAF9889674.1"/>
    <property type="molecule type" value="Genomic_DNA"/>
</dbReference>
<keyword evidence="3" id="KW-1185">Reference proteome</keyword>
<protein>
    <submittedName>
        <fullName evidence="2">Uncharacterized protein</fullName>
    </submittedName>
</protein>
<dbReference type="Proteomes" id="UP001194746">
    <property type="component" value="Unassembled WGS sequence"/>
</dbReference>
<feature type="compositionally biased region" description="Polar residues" evidence="1">
    <location>
        <begin position="40"/>
        <end position="56"/>
    </location>
</feature>
<feature type="compositionally biased region" description="Pro residues" evidence="1">
    <location>
        <begin position="65"/>
        <end position="75"/>
    </location>
</feature>
<feature type="region of interest" description="Disordered" evidence="1">
    <location>
        <begin position="1"/>
        <end position="178"/>
    </location>
</feature>
<name>A0AAD4CN96_ASPNN</name>
<proteinExistence type="predicted"/>
<evidence type="ECO:0000313" key="3">
    <source>
        <dbReference type="Proteomes" id="UP001194746"/>
    </source>
</evidence>
<dbReference type="AlphaFoldDB" id="A0AAD4CN96"/>
<comment type="caution">
    <text evidence="2">The sequence shown here is derived from an EMBL/GenBank/DDBJ whole genome shotgun (WGS) entry which is preliminary data.</text>
</comment>
<sequence>MADPSYQDPQYSAYTHPPPATAAFYAPPDSLYQNPPYDYESQQPYAQQFPPNQASPYGSHYDLTQPPPHPPPPPSSGQAYLSPASAANRSYPENHHGSNAEYYNPHEETLPPPSPHPSHSSRKPRNSPGNNKRDPKNGAAEDEEEEKDPTDRSVGGTLVGGATGYYLGHKKSHGLLGA</sequence>
<evidence type="ECO:0000256" key="1">
    <source>
        <dbReference type="SAM" id="MobiDB-lite"/>
    </source>
</evidence>
<reference evidence="2" key="2">
    <citation type="submission" date="2020-02" db="EMBL/GenBank/DDBJ databases">
        <authorList>
            <person name="Gilchrist C.L.M."/>
            <person name="Chooi Y.-H."/>
        </authorList>
    </citation>
    <scope>NUCLEOTIDE SEQUENCE</scope>
    <source>
        <strain evidence="2">MST-FP2251</strain>
    </source>
</reference>
<evidence type="ECO:0000313" key="2">
    <source>
        <dbReference type="EMBL" id="KAF9889674.1"/>
    </source>
</evidence>
<gene>
    <name evidence="2" type="ORF">FE257_006980</name>
</gene>
<feature type="compositionally biased region" description="Basic residues" evidence="1">
    <location>
        <begin position="168"/>
        <end position="178"/>
    </location>
</feature>
<accession>A0AAD4CN96</accession>
<reference evidence="2" key="1">
    <citation type="journal article" date="2019" name="Beilstein J. Org. Chem.">
        <title>Nanangenines: drimane sesquiterpenoids as the dominant metabolite cohort of a novel Australian fungus, Aspergillus nanangensis.</title>
        <authorList>
            <person name="Lacey H.J."/>
            <person name="Gilchrist C.L.M."/>
            <person name="Crombie A."/>
            <person name="Kalaitzis J.A."/>
            <person name="Vuong D."/>
            <person name="Rutledge P.J."/>
            <person name="Turner P."/>
            <person name="Pitt J.I."/>
            <person name="Lacey E."/>
            <person name="Chooi Y.H."/>
            <person name="Piggott A.M."/>
        </authorList>
    </citation>
    <scope>NUCLEOTIDE SEQUENCE</scope>
    <source>
        <strain evidence="2">MST-FP2251</strain>
    </source>
</reference>
<organism evidence="2 3">
    <name type="scientific">Aspergillus nanangensis</name>
    <dbReference type="NCBI Taxonomy" id="2582783"/>
    <lineage>
        <taxon>Eukaryota</taxon>
        <taxon>Fungi</taxon>
        <taxon>Dikarya</taxon>
        <taxon>Ascomycota</taxon>
        <taxon>Pezizomycotina</taxon>
        <taxon>Eurotiomycetes</taxon>
        <taxon>Eurotiomycetidae</taxon>
        <taxon>Eurotiales</taxon>
        <taxon>Aspergillaceae</taxon>
        <taxon>Aspergillus</taxon>
        <taxon>Aspergillus subgen. Circumdati</taxon>
    </lineage>
</organism>